<dbReference type="PROSITE" id="PS50089">
    <property type="entry name" value="ZF_RING_2"/>
    <property type="match status" value="1"/>
</dbReference>
<keyword evidence="1" id="KW-0862">Zinc</keyword>
<evidence type="ECO:0000256" key="1">
    <source>
        <dbReference type="PROSITE-ProRule" id="PRU00175"/>
    </source>
</evidence>
<feature type="domain" description="RING-type" evidence="3">
    <location>
        <begin position="328"/>
        <end position="366"/>
    </location>
</feature>
<dbReference type="Proteomes" id="UP000000226">
    <property type="component" value="Chromosome 8"/>
</dbReference>
<dbReference type="PANTHER" id="PTHR46629">
    <property type="entry name" value="OS01G0917900 PROTEIN"/>
    <property type="match status" value="1"/>
</dbReference>
<dbReference type="Pfam" id="PF13920">
    <property type="entry name" value="zf-C3HC4_3"/>
    <property type="match status" value="1"/>
</dbReference>
<dbReference type="SUPFAM" id="SSF57850">
    <property type="entry name" value="RING/U-box"/>
    <property type="match status" value="1"/>
</dbReference>
<feature type="region of interest" description="Disordered" evidence="2">
    <location>
        <begin position="1"/>
        <end position="20"/>
    </location>
</feature>
<dbReference type="Gene3D" id="3.30.40.10">
    <property type="entry name" value="Zinc/RING finger domain, C3HC4 (zinc finger)"/>
    <property type="match status" value="1"/>
</dbReference>
<feature type="compositionally biased region" description="Low complexity" evidence="2">
    <location>
        <begin position="123"/>
        <end position="148"/>
    </location>
</feature>
<feature type="compositionally biased region" description="Low complexity" evidence="2">
    <location>
        <begin position="163"/>
        <end position="177"/>
    </location>
</feature>
<dbReference type="Gramene" id="ESW12624">
    <property type="protein sequence ID" value="ESW12624"/>
    <property type="gene ID" value="PHAVU_008G128400g"/>
</dbReference>
<evidence type="ECO:0000256" key="2">
    <source>
        <dbReference type="SAM" id="MobiDB-lite"/>
    </source>
</evidence>
<evidence type="ECO:0000313" key="4">
    <source>
        <dbReference type="EMBL" id="ESW12624.1"/>
    </source>
</evidence>
<name>V7B466_PHAVU</name>
<reference evidence="5" key="1">
    <citation type="journal article" date="2014" name="Nat. Genet.">
        <title>A reference genome for common bean and genome-wide analysis of dual domestications.</title>
        <authorList>
            <person name="Schmutz J."/>
            <person name="McClean P.E."/>
            <person name="Mamidi S."/>
            <person name="Wu G.A."/>
            <person name="Cannon S.B."/>
            <person name="Grimwood J."/>
            <person name="Jenkins J."/>
            <person name="Shu S."/>
            <person name="Song Q."/>
            <person name="Chavarro C."/>
            <person name="Torres-Torres M."/>
            <person name="Geffroy V."/>
            <person name="Moghaddam S.M."/>
            <person name="Gao D."/>
            <person name="Abernathy B."/>
            <person name="Barry K."/>
            <person name="Blair M."/>
            <person name="Brick M.A."/>
            <person name="Chovatia M."/>
            <person name="Gepts P."/>
            <person name="Goodstein D.M."/>
            <person name="Gonzales M."/>
            <person name="Hellsten U."/>
            <person name="Hyten D.L."/>
            <person name="Jia G."/>
            <person name="Kelly J.D."/>
            <person name="Kudrna D."/>
            <person name="Lee R."/>
            <person name="Richard M.M."/>
            <person name="Miklas P.N."/>
            <person name="Osorno J.M."/>
            <person name="Rodrigues J."/>
            <person name="Thareau V."/>
            <person name="Urrea C.A."/>
            <person name="Wang M."/>
            <person name="Yu Y."/>
            <person name="Zhang M."/>
            <person name="Wing R.A."/>
            <person name="Cregan P.B."/>
            <person name="Rokhsar D.S."/>
            <person name="Jackson S.A."/>
        </authorList>
    </citation>
    <scope>NUCLEOTIDE SEQUENCE [LARGE SCALE GENOMIC DNA]</scope>
    <source>
        <strain evidence="5">cv. G19833</strain>
    </source>
</reference>
<keyword evidence="5" id="KW-1185">Reference proteome</keyword>
<evidence type="ECO:0000313" key="5">
    <source>
        <dbReference type="Proteomes" id="UP000000226"/>
    </source>
</evidence>
<dbReference type="eggNOG" id="ENOG502S1HQ">
    <property type="taxonomic scope" value="Eukaryota"/>
</dbReference>
<dbReference type="OrthoDB" id="1711136at2759"/>
<protein>
    <recommendedName>
        <fullName evidence="3">RING-type domain-containing protein</fullName>
    </recommendedName>
</protein>
<dbReference type="PhylomeDB" id="V7B466"/>
<accession>V7B466</accession>
<keyword evidence="1" id="KW-0863">Zinc-finger</keyword>
<proteinExistence type="predicted"/>
<dbReference type="CDD" id="cd16449">
    <property type="entry name" value="RING-HC"/>
    <property type="match status" value="1"/>
</dbReference>
<gene>
    <name evidence="4" type="ORF">PHAVU_008G128400g</name>
</gene>
<dbReference type="EMBL" id="CM002295">
    <property type="protein sequence ID" value="ESW12624.1"/>
    <property type="molecule type" value="Genomic_DNA"/>
</dbReference>
<feature type="compositionally biased region" description="Acidic residues" evidence="2">
    <location>
        <begin position="232"/>
        <end position="241"/>
    </location>
</feature>
<dbReference type="AlphaFoldDB" id="V7B466"/>
<dbReference type="GO" id="GO:0008270">
    <property type="term" value="F:zinc ion binding"/>
    <property type="evidence" value="ECO:0007669"/>
    <property type="project" value="UniProtKB-KW"/>
</dbReference>
<feature type="compositionally biased region" description="Basic and acidic residues" evidence="2">
    <location>
        <begin position="1"/>
        <end position="13"/>
    </location>
</feature>
<sequence>MEGRRRVTLHEEMSASDSSRARVLTGLTLDDVLANQKRPSWTPPREPPSKNRTLLDIIREDETNKKDRRSWKAFKDKLRLKRAGSAWISTIHIPTSDVPIPNPNSRIFTQFGRRNSVRFPSLTTSPTDSQTQTQTQTPTPTPTPSDSDMSSNYMAHQVEDLNPATEESSSPVAAAPAIRPQFSRRGSTRFGGDCGENNTAGTLRPQLSIRNTPNLQSEPYKRGRVVTFRDSFDDEDADEEGEKPGEGRALSAREAVAAQEASEAAAQEAEAEEEQAPVMMSLMDLLEETDREMGLEGSRYILSDDEDFDEDADEEDDGDGVGSMEHTCCVCMVRHKTAAFIPCGHTFCRMCSRELMVSRGNCPLCNNFILEILEIF</sequence>
<keyword evidence="1" id="KW-0479">Metal-binding</keyword>
<dbReference type="InterPro" id="IPR001841">
    <property type="entry name" value="Znf_RING"/>
</dbReference>
<feature type="compositionally biased region" description="Low complexity" evidence="2">
    <location>
        <begin position="252"/>
        <end position="268"/>
    </location>
</feature>
<feature type="compositionally biased region" description="Polar residues" evidence="2">
    <location>
        <begin position="208"/>
        <end position="217"/>
    </location>
</feature>
<feature type="region of interest" description="Disordered" evidence="2">
    <location>
        <begin position="112"/>
        <end position="276"/>
    </location>
</feature>
<evidence type="ECO:0000259" key="3">
    <source>
        <dbReference type="PROSITE" id="PS50089"/>
    </source>
</evidence>
<dbReference type="SMART" id="SM00184">
    <property type="entry name" value="RING"/>
    <property type="match status" value="1"/>
</dbReference>
<dbReference type="InterPro" id="IPR013083">
    <property type="entry name" value="Znf_RING/FYVE/PHD"/>
</dbReference>
<dbReference type="OMA" id="THADHND"/>
<organism evidence="4 5">
    <name type="scientific">Phaseolus vulgaris</name>
    <name type="common">Kidney bean</name>
    <name type="synonym">French bean</name>
    <dbReference type="NCBI Taxonomy" id="3885"/>
    <lineage>
        <taxon>Eukaryota</taxon>
        <taxon>Viridiplantae</taxon>
        <taxon>Streptophyta</taxon>
        <taxon>Embryophyta</taxon>
        <taxon>Tracheophyta</taxon>
        <taxon>Spermatophyta</taxon>
        <taxon>Magnoliopsida</taxon>
        <taxon>eudicotyledons</taxon>
        <taxon>Gunneridae</taxon>
        <taxon>Pentapetalae</taxon>
        <taxon>rosids</taxon>
        <taxon>fabids</taxon>
        <taxon>Fabales</taxon>
        <taxon>Fabaceae</taxon>
        <taxon>Papilionoideae</taxon>
        <taxon>50 kb inversion clade</taxon>
        <taxon>NPAAA clade</taxon>
        <taxon>indigoferoid/millettioid clade</taxon>
        <taxon>Phaseoleae</taxon>
        <taxon>Phaseolus</taxon>
    </lineage>
</organism>